<feature type="compositionally biased region" description="Basic and acidic residues" evidence="3">
    <location>
        <begin position="11"/>
        <end position="28"/>
    </location>
</feature>
<dbReference type="Proteomes" id="UP000626109">
    <property type="component" value="Unassembled WGS sequence"/>
</dbReference>
<accession>A0A813KC18</accession>
<proteinExistence type="inferred from homology"/>
<protein>
    <recommendedName>
        <fullName evidence="4">NAD-dependent epimerase/dehydratase domain-containing protein</fullName>
    </recommendedName>
</protein>
<evidence type="ECO:0000256" key="2">
    <source>
        <dbReference type="ARBA" id="ARBA00023445"/>
    </source>
</evidence>
<comment type="caution">
    <text evidence="5">The sequence shown here is derived from an EMBL/GenBank/DDBJ whole genome shotgun (WGS) entry which is preliminary data.</text>
</comment>
<evidence type="ECO:0000256" key="1">
    <source>
        <dbReference type="ARBA" id="ARBA00023002"/>
    </source>
</evidence>
<evidence type="ECO:0000256" key="3">
    <source>
        <dbReference type="SAM" id="MobiDB-lite"/>
    </source>
</evidence>
<evidence type="ECO:0000313" key="6">
    <source>
        <dbReference type="Proteomes" id="UP000626109"/>
    </source>
</evidence>
<comment type="similarity">
    <text evidence="2">Belongs to the NAD(P)-dependent epimerase/dehydratase family. Dihydroflavonol-4-reductase subfamily.</text>
</comment>
<feature type="compositionally biased region" description="Basic residues" evidence="3">
    <location>
        <begin position="1"/>
        <end position="10"/>
    </location>
</feature>
<feature type="domain" description="NAD-dependent epimerase/dehydratase" evidence="4">
    <location>
        <begin position="52"/>
        <end position="178"/>
    </location>
</feature>
<dbReference type="Gene3D" id="3.40.50.720">
    <property type="entry name" value="NAD(P)-binding Rossmann-like Domain"/>
    <property type="match status" value="1"/>
</dbReference>
<dbReference type="PANTHER" id="PTHR10366">
    <property type="entry name" value="NAD DEPENDENT EPIMERASE/DEHYDRATASE"/>
    <property type="match status" value="1"/>
</dbReference>
<evidence type="ECO:0000313" key="5">
    <source>
        <dbReference type="EMBL" id="CAE8695143.1"/>
    </source>
</evidence>
<dbReference type="GO" id="GO:0016616">
    <property type="term" value="F:oxidoreductase activity, acting on the CH-OH group of donors, NAD or NADP as acceptor"/>
    <property type="evidence" value="ECO:0007669"/>
    <property type="project" value="TreeGrafter"/>
</dbReference>
<feature type="non-terminal residue" evidence="5">
    <location>
        <position position="1"/>
    </location>
</feature>
<reference evidence="5" key="1">
    <citation type="submission" date="2021-02" db="EMBL/GenBank/DDBJ databases">
        <authorList>
            <person name="Dougan E. K."/>
            <person name="Rhodes N."/>
            <person name="Thang M."/>
            <person name="Chan C."/>
        </authorList>
    </citation>
    <scope>NUCLEOTIDE SEQUENCE</scope>
</reference>
<dbReference type="EMBL" id="CAJNNW010028204">
    <property type="protein sequence ID" value="CAE8695143.1"/>
    <property type="molecule type" value="Genomic_DNA"/>
</dbReference>
<name>A0A813KC18_POLGL</name>
<gene>
    <name evidence="5" type="ORF">PGLA2088_LOCUS29209</name>
</gene>
<evidence type="ECO:0000259" key="4">
    <source>
        <dbReference type="Pfam" id="PF01370"/>
    </source>
</evidence>
<dbReference type="InterPro" id="IPR036291">
    <property type="entry name" value="NAD(P)-bd_dom_sf"/>
</dbReference>
<sequence length="183" mass="19058">MGAPKGKGKGKGNDKEGKGKGKSVDVKGKGKGKGKASDGKGKSSWVEVKPTVLVTGASGFVAMNVVRRLLSQNYKVRGTVRSLADEAKVGPLKQLFPKLELFEADLLGGEEAFAKAVEGCKYVMHCASPFKLNVGVDDIQKDLIDPAVKGTEAVMKAAAKANVSKVVITSSVAAVGPPSAWFK</sequence>
<dbReference type="AlphaFoldDB" id="A0A813KC18"/>
<feature type="region of interest" description="Disordered" evidence="3">
    <location>
        <begin position="1"/>
        <end position="43"/>
    </location>
</feature>
<dbReference type="PANTHER" id="PTHR10366:SF564">
    <property type="entry name" value="STEROL-4-ALPHA-CARBOXYLATE 3-DEHYDROGENASE, DECARBOXYLATING"/>
    <property type="match status" value="1"/>
</dbReference>
<dbReference type="InterPro" id="IPR001509">
    <property type="entry name" value="Epimerase_deHydtase"/>
</dbReference>
<dbReference type="InterPro" id="IPR050425">
    <property type="entry name" value="NAD(P)_dehydrat-like"/>
</dbReference>
<dbReference type="SUPFAM" id="SSF51735">
    <property type="entry name" value="NAD(P)-binding Rossmann-fold domains"/>
    <property type="match status" value="1"/>
</dbReference>
<organism evidence="5 6">
    <name type="scientific">Polarella glacialis</name>
    <name type="common">Dinoflagellate</name>
    <dbReference type="NCBI Taxonomy" id="89957"/>
    <lineage>
        <taxon>Eukaryota</taxon>
        <taxon>Sar</taxon>
        <taxon>Alveolata</taxon>
        <taxon>Dinophyceae</taxon>
        <taxon>Suessiales</taxon>
        <taxon>Suessiaceae</taxon>
        <taxon>Polarella</taxon>
    </lineage>
</organism>
<dbReference type="Pfam" id="PF01370">
    <property type="entry name" value="Epimerase"/>
    <property type="match status" value="1"/>
</dbReference>
<keyword evidence="1" id="KW-0560">Oxidoreductase</keyword>